<dbReference type="Proteomes" id="UP000238541">
    <property type="component" value="Unassembled WGS sequence"/>
</dbReference>
<protein>
    <recommendedName>
        <fullName evidence="2">Dermonecrotic toxin N-terminal domain-containing protein</fullName>
    </recommendedName>
</protein>
<evidence type="ECO:0000256" key="1">
    <source>
        <dbReference type="SAM" id="MobiDB-lite"/>
    </source>
</evidence>
<accession>A0A2S6FGM6</accession>
<feature type="region of interest" description="Disordered" evidence="1">
    <location>
        <begin position="1518"/>
        <end position="1539"/>
    </location>
</feature>
<dbReference type="RefSeq" id="WP_104450732.1">
    <property type="nucleotide sequence ID" value="NZ_NIRS01000006.1"/>
</dbReference>
<keyword evidence="4" id="KW-1185">Reference proteome</keyword>
<evidence type="ECO:0000259" key="2">
    <source>
        <dbReference type="Pfam" id="PF20178"/>
    </source>
</evidence>
<proteinExistence type="predicted"/>
<reference evidence="4" key="1">
    <citation type="submission" date="2017-06" db="EMBL/GenBank/DDBJ databases">
        <authorList>
            <person name="Furmanczyk E.M."/>
        </authorList>
    </citation>
    <scope>NUCLEOTIDE SEQUENCE [LARGE SCALE GENOMIC DNA]</scope>
    <source>
        <strain evidence="4">AP3_16</strain>
    </source>
</reference>
<dbReference type="EMBL" id="NIRS01000006">
    <property type="protein sequence ID" value="PPK36619.1"/>
    <property type="molecule type" value="Genomic_DNA"/>
</dbReference>
<dbReference type="Pfam" id="PF20178">
    <property type="entry name" value="ToxA_N"/>
    <property type="match status" value="3"/>
</dbReference>
<name>A0A2S6FGM6_9PSED</name>
<feature type="domain" description="Dermonecrotic toxin N-terminal" evidence="2">
    <location>
        <begin position="333"/>
        <end position="454"/>
    </location>
</feature>
<evidence type="ECO:0000313" key="4">
    <source>
        <dbReference type="Proteomes" id="UP000238541"/>
    </source>
</evidence>
<sequence length="1746" mass="195051">MVDETTPLTADFGLIYPWPANPDQGLSLSASARWEECREQWLSLMAQSSQAHLDSAWWNARALGTDCSRREQAIRLYCQHFEVSSQWAFAQGILDAGQIKTLLTLIDPPAPTPTPTPDQHPVYVEQLNLKDDNGLSAPLSGALVITRDTDQPVAQLLYLPSHSSVWMTFQSRIELERWLTEHQPQRFDQPRLSMDKGSVGYTVLDKAVLRTGAEALLSRLSVAPADRPGNTSVLAAPPDLPLAETDDIAALFGQLSPDIPLGVRHRALAQQRTALESLLGDDFAGDAKDPRLQRLHQQLQTLSAAEQASNAAATALLDSAEGLKWLELRHQPGPHYAALLQARQDGLRAEAELQLRLNQINSEEHQWLISVLDAPDQPRPADLVVARLELSATDTEGDTRRTQTEELDGVLLFAKPSALLANSTDSLLLYWPGRFGGLQRFASRQMLEQSLFKRPINDPALAVHVLPLSGSPFKYALQIQLHSCEQQAARIIAANPVPLRTSQRATELEKLREQTLACLTVPQSAARDWVYARIVEQNQSSALAAQLPSWHRELPAEQRDRLKTLFKSWIAAMQRSHAWFERELPPREAFAIKAVDARLRQDFDLTQAVQVLLDVPDSTSWRKVVIEGAAPGTPQQNVLVASEQRSKLSLGELALGNIDQEMGWRLSFMQVEVSGADAAQQLQLKSAITTSWLRKLVTELDLAGQYEKLIRETFLGPSTASTFANEYRRECLSEPWRLMLRLQGEFAELAKDIDANGRQVLEIAIDANSREAFASDGKRIELLPAHLTVGGKDTHAQGPSTLSGVTFIVEHVSGLTLLYLPDSPDGVYLRQFDSLEQARMRLFNDCLRSSMVNYLAGRALTGDVAHHVSRINQAQLKNFDGLIGVGTPWPATTSLAAHLLNVHMGRLLEAHRATSRSNDALYLEQVALKSGAMFNYLKMAVGMLPFVGTTIALYDAWNSANLAVAAFLRGEVGHGLAEVEAVLLSLIDAAMDILPGTTATPGVARVATRSRQWRALGKSPRALQVSTQRQARRSLERFKGYEYEKPISLAGLQPGSEGIYRNVYRHADGDFMLSQGRIYRIELEGKPPRWRLSGTSSRTYKQPVALDESGHWNTHYAVYGTVIEGGGVGGGAVLGHMADGLDPLWPAAIRRWLPRWWTDRALRRQLTLTNTADAYTLRLDTQTRSSNTLLEHYFGLELPQRPALRTRADVACANDIDLAQAQYLNLDELMLYSHGRKRVQIEDIQSRCAWIIVDRSVRRIGLAKERLVEHLNRIDQLIARSDATAITDTAAHLQFMAQRKEVRKEFLKNFDQLHATVEEANRWNRRITNPAQKKEIAKAMTNVNEKLSEANHYYLKTAHTLEIITRYDAVTDLSWTYFQLQLKAARNKVGRALLTQHQLPQVSASVSQRSKVLKDCQATYTEFRRQLGAWTLGYPQHLDLEQVTAFLDNLDKVEDFARRATKTPPSVAPKGSRSGQQLFETEDNQLLIGIASTDAVTRQERITIEGVDGHTETWLPRSSGKYRLSEPTGSVQPELPTDVGPLLTEARNRLEAANAYTRKVEGYARQDMLPVDLEHMMGSEATELTMRAQAIERLSPTDAVALQLRKRADEMLSTGRTLRINQSMSSKTPTEGYLDYLVEQQRVDIRKEGGLRDLGKRADGRRDFLQEYEVRDLRSEPAQTLWYAHFHYTSAQPAFVDFVKGHLKLPEQRNLGLKWQQAVAASGGTVDAIWRGDIGKPLGNKHFSTL</sequence>
<feature type="domain" description="Dermonecrotic toxin N-terminal" evidence="2">
    <location>
        <begin position="47"/>
        <end position="181"/>
    </location>
</feature>
<gene>
    <name evidence="3" type="ORF">CD175_23720</name>
</gene>
<feature type="domain" description="Dermonecrotic toxin N-terminal" evidence="2">
    <location>
        <begin position="583"/>
        <end position="856"/>
    </location>
</feature>
<dbReference type="InterPro" id="IPR046673">
    <property type="entry name" value="ToxA_N"/>
</dbReference>
<evidence type="ECO:0000313" key="3">
    <source>
        <dbReference type="EMBL" id="PPK36619.1"/>
    </source>
</evidence>
<comment type="caution">
    <text evidence="3">The sequence shown here is derived from an EMBL/GenBank/DDBJ whole genome shotgun (WGS) entry which is preliminary data.</text>
</comment>
<organism evidence="3 4">
    <name type="scientific">Pseudomonas laurylsulfatiphila</name>
    <dbReference type="NCBI Taxonomy" id="2011015"/>
    <lineage>
        <taxon>Bacteria</taxon>
        <taxon>Pseudomonadati</taxon>
        <taxon>Pseudomonadota</taxon>
        <taxon>Gammaproteobacteria</taxon>
        <taxon>Pseudomonadales</taxon>
        <taxon>Pseudomonadaceae</taxon>
        <taxon>Pseudomonas</taxon>
    </lineage>
</organism>